<dbReference type="InterPro" id="IPR029058">
    <property type="entry name" value="AB_hydrolase_fold"/>
</dbReference>
<dbReference type="GO" id="GO:0016787">
    <property type="term" value="F:hydrolase activity"/>
    <property type="evidence" value="ECO:0007669"/>
    <property type="project" value="UniProtKB-KW"/>
</dbReference>
<sequence length="268" mass="30611">MSTENPKTDPTTLTQTFSSQSPTHSYTVKRRSLRHPSSPPLIFIHGTPWSSRVWVPHALALSRQYHVYVSDNTSFSDSPIEQELPDTEFKPANKVISLDADLARQTEVFTALFKSWEKEWDDGKPHIFAHDDAGLDNEFTKLAWIFEELPPHMAVEGIVERYIRKVGFYELSRDDLQGLEELWLRDVRVGKKGSTEVVEGRYEEVGEVMPVKLIWGAEDRWIAVRDAVRLGEALGAREVVVVEDAGYLIMYDQPTQLGVELGRWLTIL</sequence>
<evidence type="ECO:0000313" key="3">
    <source>
        <dbReference type="EMBL" id="KAF2645953.1"/>
    </source>
</evidence>
<dbReference type="Pfam" id="PF12697">
    <property type="entry name" value="Abhydrolase_6"/>
    <property type="match status" value="1"/>
</dbReference>
<accession>A0A6A6SGY8</accession>
<dbReference type="Gene3D" id="3.40.50.1820">
    <property type="entry name" value="alpha/beta hydrolase"/>
    <property type="match status" value="2"/>
</dbReference>
<feature type="region of interest" description="Disordered" evidence="1">
    <location>
        <begin position="1"/>
        <end position="34"/>
    </location>
</feature>
<reference evidence="3" key="1">
    <citation type="journal article" date="2020" name="Stud. Mycol.">
        <title>101 Dothideomycetes genomes: a test case for predicting lifestyles and emergence of pathogens.</title>
        <authorList>
            <person name="Haridas S."/>
            <person name="Albert R."/>
            <person name="Binder M."/>
            <person name="Bloem J."/>
            <person name="Labutti K."/>
            <person name="Salamov A."/>
            <person name="Andreopoulos B."/>
            <person name="Baker S."/>
            <person name="Barry K."/>
            <person name="Bills G."/>
            <person name="Bluhm B."/>
            <person name="Cannon C."/>
            <person name="Castanera R."/>
            <person name="Culley D."/>
            <person name="Daum C."/>
            <person name="Ezra D."/>
            <person name="Gonzalez J."/>
            <person name="Henrissat B."/>
            <person name="Kuo A."/>
            <person name="Liang C."/>
            <person name="Lipzen A."/>
            <person name="Lutzoni F."/>
            <person name="Magnuson J."/>
            <person name="Mondo S."/>
            <person name="Nolan M."/>
            <person name="Ohm R."/>
            <person name="Pangilinan J."/>
            <person name="Park H.-J."/>
            <person name="Ramirez L."/>
            <person name="Alfaro M."/>
            <person name="Sun H."/>
            <person name="Tritt A."/>
            <person name="Yoshinaga Y."/>
            <person name="Zwiers L.-H."/>
            <person name="Turgeon B."/>
            <person name="Goodwin S."/>
            <person name="Spatafora J."/>
            <person name="Crous P."/>
            <person name="Grigoriev I."/>
        </authorList>
    </citation>
    <scope>NUCLEOTIDE SEQUENCE</scope>
    <source>
        <strain evidence="3">CBS 473.64</strain>
    </source>
</reference>
<evidence type="ECO:0000313" key="4">
    <source>
        <dbReference type="Proteomes" id="UP000799753"/>
    </source>
</evidence>
<organism evidence="3 4">
    <name type="scientific">Massarina eburnea CBS 473.64</name>
    <dbReference type="NCBI Taxonomy" id="1395130"/>
    <lineage>
        <taxon>Eukaryota</taxon>
        <taxon>Fungi</taxon>
        <taxon>Dikarya</taxon>
        <taxon>Ascomycota</taxon>
        <taxon>Pezizomycotina</taxon>
        <taxon>Dothideomycetes</taxon>
        <taxon>Pleosporomycetidae</taxon>
        <taxon>Pleosporales</taxon>
        <taxon>Massarineae</taxon>
        <taxon>Massarinaceae</taxon>
        <taxon>Massarina</taxon>
    </lineage>
</organism>
<evidence type="ECO:0000259" key="2">
    <source>
        <dbReference type="Pfam" id="PF12697"/>
    </source>
</evidence>
<dbReference type="EMBL" id="MU006777">
    <property type="protein sequence ID" value="KAF2645953.1"/>
    <property type="molecule type" value="Genomic_DNA"/>
</dbReference>
<proteinExistence type="predicted"/>
<keyword evidence="3" id="KW-0378">Hydrolase</keyword>
<evidence type="ECO:0000256" key="1">
    <source>
        <dbReference type="SAM" id="MobiDB-lite"/>
    </source>
</evidence>
<feature type="compositionally biased region" description="Polar residues" evidence="1">
    <location>
        <begin position="1"/>
        <end position="26"/>
    </location>
</feature>
<feature type="domain" description="AB hydrolase-1" evidence="2">
    <location>
        <begin position="41"/>
        <end position="256"/>
    </location>
</feature>
<dbReference type="SUPFAM" id="SSF53474">
    <property type="entry name" value="alpha/beta-Hydrolases"/>
    <property type="match status" value="1"/>
</dbReference>
<protein>
    <submittedName>
        <fullName evidence="3">Alpha/beta-hydrolase</fullName>
    </submittedName>
</protein>
<gene>
    <name evidence="3" type="ORF">P280DRAFT_486996</name>
</gene>
<keyword evidence="4" id="KW-1185">Reference proteome</keyword>
<name>A0A6A6SGY8_9PLEO</name>
<dbReference type="Proteomes" id="UP000799753">
    <property type="component" value="Unassembled WGS sequence"/>
</dbReference>
<dbReference type="InterPro" id="IPR000073">
    <property type="entry name" value="AB_hydrolase_1"/>
</dbReference>
<dbReference type="OrthoDB" id="6431331at2759"/>
<dbReference type="AlphaFoldDB" id="A0A6A6SGY8"/>